<dbReference type="HOGENOM" id="CLU_2248036_0_0_5"/>
<proteinExistence type="predicted"/>
<reference evidence="1" key="1">
    <citation type="submission" date="2006-09" db="EMBL/GenBank/DDBJ databases">
        <title>Complete sequence of Rhodopseudomonas palustris BisA53.</title>
        <authorList>
            <consortium name="US DOE Joint Genome Institute"/>
            <person name="Copeland A."/>
            <person name="Lucas S."/>
            <person name="Lapidus A."/>
            <person name="Barry K."/>
            <person name="Detter J.C."/>
            <person name="Glavina del Rio T."/>
            <person name="Hammon N."/>
            <person name="Israni S."/>
            <person name="Dalin E."/>
            <person name="Tice H."/>
            <person name="Pitluck S."/>
            <person name="Chain P."/>
            <person name="Malfatti S."/>
            <person name="Shin M."/>
            <person name="Vergez L."/>
            <person name="Schmutz J."/>
            <person name="Larimer F."/>
            <person name="Land M."/>
            <person name="Hauser L."/>
            <person name="Pelletier D.A."/>
            <person name="Kyrpides N."/>
            <person name="Kim E."/>
            <person name="Harwood C.S."/>
            <person name="Oda Y."/>
            <person name="Richardson P."/>
        </authorList>
    </citation>
    <scope>NUCLEOTIDE SEQUENCE [LARGE SCALE GENOMIC DNA]</scope>
    <source>
        <strain evidence="1">BisA53</strain>
    </source>
</reference>
<dbReference type="eggNOG" id="COG2911">
    <property type="taxonomic scope" value="Bacteria"/>
</dbReference>
<accession>Q07N72</accession>
<dbReference type="STRING" id="316055.RPE_2675"/>
<gene>
    <name evidence="1" type="ordered locus">RPE_2675</name>
</gene>
<evidence type="ECO:0000313" key="1">
    <source>
        <dbReference type="EMBL" id="ABJ06612.1"/>
    </source>
</evidence>
<dbReference type="OrthoDB" id="1776524at2"/>
<organism evidence="1">
    <name type="scientific">Rhodopseudomonas palustris (strain BisA53)</name>
    <dbReference type="NCBI Taxonomy" id="316055"/>
    <lineage>
        <taxon>Bacteria</taxon>
        <taxon>Pseudomonadati</taxon>
        <taxon>Pseudomonadota</taxon>
        <taxon>Alphaproteobacteria</taxon>
        <taxon>Hyphomicrobiales</taxon>
        <taxon>Nitrobacteraceae</taxon>
        <taxon>Rhodopseudomonas</taxon>
    </lineage>
</organism>
<dbReference type="KEGG" id="rpe:RPE_2675"/>
<dbReference type="EMBL" id="CP000463">
    <property type="protein sequence ID" value="ABJ06612.1"/>
    <property type="molecule type" value="Genomic_DNA"/>
</dbReference>
<sequence>MQAGVGANGPDNAKLASLYLDPANLAVTCVPLAEQKGKVARTYEEELAGWLKERHGFAGTVEGALVCSPKPVNVTSFPSINRGPQPLHCNRIEVPKCVLVVQNQ</sequence>
<dbReference type="AlphaFoldDB" id="Q07N72"/>
<name>Q07N72_RHOP5</name>
<protein>
    <submittedName>
        <fullName evidence="1">Uncharacterized protein</fullName>
    </submittedName>
</protein>